<reference evidence="1 2" key="1">
    <citation type="journal article" date="2019" name="Sci. Rep.">
        <title>Sulfobacillus thermotolerans: new insights into resistance and metabolic capacities of acidophilic chemolithotrophs.</title>
        <authorList>
            <person name="Panyushkina A.E."/>
            <person name="Babenko V.V."/>
            <person name="Nikitina A.S."/>
            <person name="Selezneva O.V."/>
            <person name="Tsaplina I.A."/>
            <person name="Letarova M.A."/>
            <person name="Kostryukova E.S."/>
            <person name="Letarov A.V."/>
        </authorList>
    </citation>
    <scope>NUCLEOTIDE SEQUENCE [LARGE SCALE GENOMIC DNA]</scope>
    <source>
        <strain evidence="1 2">Kr1</strain>
    </source>
</reference>
<evidence type="ECO:0000313" key="2">
    <source>
        <dbReference type="Proteomes" id="UP000325292"/>
    </source>
</evidence>
<protein>
    <submittedName>
        <fullName evidence="1">Uncharacterized protein</fullName>
    </submittedName>
</protein>
<dbReference type="Proteomes" id="UP000325292">
    <property type="component" value="Chromosome"/>
</dbReference>
<gene>
    <name evidence="1" type="ORF">BXT84_00625</name>
</gene>
<keyword evidence="2" id="KW-1185">Reference proteome</keyword>
<evidence type="ECO:0000313" key="1">
    <source>
        <dbReference type="EMBL" id="AUW92640.1"/>
    </source>
</evidence>
<sequence>MSRPGLEHPLILSYRFCRQRDRLAPPAQVAVDKVLIKLSGGSCKLKKLSAYPGLYEIRISPSLRLIIERPFANAGTIVRSVGPHGPILRRP</sequence>
<organism evidence="1 2">
    <name type="scientific">Sulfobacillus thermotolerans</name>
    <dbReference type="NCBI Taxonomy" id="338644"/>
    <lineage>
        <taxon>Bacteria</taxon>
        <taxon>Bacillati</taxon>
        <taxon>Bacillota</taxon>
        <taxon>Clostridia</taxon>
        <taxon>Eubacteriales</taxon>
        <taxon>Clostridiales Family XVII. Incertae Sedis</taxon>
        <taxon>Sulfobacillus</taxon>
    </lineage>
</organism>
<dbReference type="EMBL" id="CP019454">
    <property type="protein sequence ID" value="AUW92640.1"/>
    <property type="molecule type" value="Genomic_DNA"/>
</dbReference>
<name>A0ABN5GVW8_9FIRM</name>
<proteinExistence type="predicted"/>
<accession>A0ABN5GVW8</accession>